<feature type="region of interest" description="Disordered" evidence="5">
    <location>
        <begin position="312"/>
        <end position="375"/>
    </location>
</feature>
<proteinExistence type="predicted"/>
<evidence type="ECO:0000256" key="3">
    <source>
        <dbReference type="ARBA" id="ARBA00022833"/>
    </source>
</evidence>
<keyword evidence="2 4" id="KW-0863">Zinc-finger</keyword>
<feature type="compositionally biased region" description="Polar residues" evidence="5">
    <location>
        <begin position="312"/>
        <end position="327"/>
    </location>
</feature>
<evidence type="ECO:0000256" key="5">
    <source>
        <dbReference type="SAM" id="MobiDB-lite"/>
    </source>
</evidence>
<evidence type="ECO:0000313" key="8">
    <source>
        <dbReference type="Proteomes" id="UP001208570"/>
    </source>
</evidence>
<evidence type="ECO:0000259" key="6">
    <source>
        <dbReference type="PROSITE" id="PS50089"/>
    </source>
</evidence>
<evidence type="ECO:0000256" key="4">
    <source>
        <dbReference type="PROSITE-ProRule" id="PRU00175"/>
    </source>
</evidence>
<organism evidence="7 8">
    <name type="scientific">Paralvinella palmiformis</name>
    <dbReference type="NCBI Taxonomy" id="53620"/>
    <lineage>
        <taxon>Eukaryota</taxon>
        <taxon>Metazoa</taxon>
        <taxon>Spiralia</taxon>
        <taxon>Lophotrochozoa</taxon>
        <taxon>Annelida</taxon>
        <taxon>Polychaeta</taxon>
        <taxon>Sedentaria</taxon>
        <taxon>Canalipalpata</taxon>
        <taxon>Terebellida</taxon>
        <taxon>Terebelliformia</taxon>
        <taxon>Alvinellidae</taxon>
        <taxon>Paralvinella</taxon>
    </lineage>
</organism>
<feature type="compositionally biased region" description="Polar residues" evidence="5">
    <location>
        <begin position="59"/>
        <end position="72"/>
    </location>
</feature>
<keyword evidence="8" id="KW-1185">Reference proteome</keyword>
<dbReference type="InterPro" id="IPR027370">
    <property type="entry name" value="Znf-RING_euk"/>
</dbReference>
<dbReference type="EMBL" id="JAODUP010000701">
    <property type="protein sequence ID" value="KAK2145118.1"/>
    <property type="molecule type" value="Genomic_DNA"/>
</dbReference>
<evidence type="ECO:0000256" key="1">
    <source>
        <dbReference type="ARBA" id="ARBA00022723"/>
    </source>
</evidence>
<evidence type="ECO:0000313" key="7">
    <source>
        <dbReference type="EMBL" id="KAK2145118.1"/>
    </source>
</evidence>
<dbReference type="Proteomes" id="UP001208570">
    <property type="component" value="Unassembled WGS sequence"/>
</dbReference>
<gene>
    <name evidence="7" type="ORF">LSH36_701g00044</name>
</gene>
<dbReference type="PANTHER" id="PTHR14991:SF0">
    <property type="entry name" value="RING FINGER PROTEIN 32"/>
    <property type="match status" value="1"/>
</dbReference>
<dbReference type="PROSITE" id="PS50096">
    <property type="entry name" value="IQ"/>
    <property type="match status" value="1"/>
</dbReference>
<dbReference type="Pfam" id="PF00612">
    <property type="entry name" value="IQ"/>
    <property type="match status" value="1"/>
</dbReference>
<dbReference type="AlphaFoldDB" id="A0AAD9MV04"/>
<dbReference type="SMART" id="SM00015">
    <property type="entry name" value="IQ"/>
    <property type="match status" value="1"/>
</dbReference>
<dbReference type="CDD" id="cd16677">
    <property type="entry name" value="RING-H2_RNF32_rpt1"/>
    <property type="match status" value="1"/>
</dbReference>
<dbReference type="SMART" id="SM00184">
    <property type="entry name" value="RING"/>
    <property type="match status" value="2"/>
</dbReference>
<evidence type="ECO:0000256" key="2">
    <source>
        <dbReference type="ARBA" id="ARBA00022771"/>
    </source>
</evidence>
<accession>A0AAD9MV04</accession>
<keyword evidence="3" id="KW-0862">Zinc</keyword>
<feature type="compositionally biased region" description="Polar residues" evidence="5">
    <location>
        <begin position="334"/>
        <end position="347"/>
    </location>
</feature>
<feature type="domain" description="RING-type" evidence="6">
    <location>
        <begin position="392"/>
        <end position="441"/>
    </location>
</feature>
<name>A0AAD9MV04_9ANNE</name>
<dbReference type="PROSITE" id="PS50089">
    <property type="entry name" value="ZF_RING_2"/>
    <property type="match status" value="2"/>
</dbReference>
<dbReference type="InterPro" id="IPR000048">
    <property type="entry name" value="IQ_motif_EF-hand-BS"/>
</dbReference>
<dbReference type="GO" id="GO:0008270">
    <property type="term" value="F:zinc ion binding"/>
    <property type="evidence" value="ECO:0007669"/>
    <property type="project" value="UniProtKB-KW"/>
</dbReference>
<feature type="region of interest" description="Disordered" evidence="5">
    <location>
        <begin position="59"/>
        <end position="87"/>
    </location>
</feature>
<reference evidence="7" key="1">
    <citation type="journal article" date="2023" name="Mol. Biol. Evol.">
        <title>Third-Generation Sequencing Reveals the Adaptive Role of the Epigenome in Three Deep-Sea Polychaetes.</title>
        <authorList>
            <person name="Perez M."/>
            <person name="Aroh O."/>
            <person name="Sun Y."/>
            <person name="Lan Y."/>
            <person name="Juniper S.K."/>
            <person name="Young C.R."/>
            <person name="Angers B."/>
            <person name="Qian P.Y."/>
        </authorList>
    </citation>
    <scope>NUCLEOTIDE SEQUENCE</scope>
    <source>
        <strain evidence="7">P08H-3</strain>
    </source>
</reference>
<protein>
    <recommendedName>
        <fullName evidence="6">RING-type domain-containing protein</fullName>
    </recommendedName>
</protein>
<dbReference type="Pfam" id="PF13445">
    <property type="entry name" value="zf-RING_UBOX"/>
    <property type="match status" value="1"/>
</dbReference>
<keyword evidence="1" id="KW-0479">Metal-binding</keyword>
<dbReference type="CDD" id="cd23767">
    <property type="entry name" value="IQCD"/>
    <property type="match status" value="1"/>
</dbReference>
<comment type="caution">
    <text evidence="7">The sequence shown here is derived from an EMBL/GenBank/DDBJ whole genome shotgun (WGS) entry which is preliminary data.</text>
</comment>
<feature type="domain" description="RING-type" evidence="6">
    <location>
        <begin position="137"/>
        <end position="179"/>
    </location>
</feature>
<dbReference type="SUPFAM" id="SSF57850">
    <property type="entry name" value="RING/U-box"/>
    <property type="match status" value="2"/>
</dbReference>
<dbReference type="Gene3D" id="3.30.40.10">
    <property type="entry name" value="Zinc/RING finger domain, C3HC4 (zinc finger)"/>
    <property type="match status" value="2"/>
</dbReference>
<dbReference type="PANTHER" id="PTHR14991">
    <property type="entry name" value="RING FINGER PROTEIN 32"/>
    <property type="match status" value="1"/>
</dbReference>
<sequence length="449" mass="51070">MCIFKEMNKYRQLKGLSYSRKNQEMGQSSALTAVALQDQLVRDLALNLSNPLNRPFISSKSKLKARQQQSVIDTGRGKPKKRDTPQKEEYVLDAKPVKLTLAQKLGLTAAPELPLSEDDWRRVKERSSKRDDFKQPCVICKEDFGVKEQALLSCTHVFHKACIQAFERFTGKKSCPMCRKEHYQTRIVYEGATYYKHKCATKIQALWRGYVVRSWYLQLRQTLPPKDPRLRKQFYEQKLHDITERMLRSVDNDVDGFLRDLDRSLEASRDVFRRFDDVTRALQRDVIDCPICLTPLALHGIVSVTMSTDLMPNSQTSEVSRKTSGTVRTHEGTNSKLKSSNVKGQTSKQRRDVGQSAKGRVHASGKGQKSIPTGDAVADGNDCGCHGEGGRCLNSPSEPTRCQMSRSQVILSCSHIFHQTCLEAFEEFASEGRRFICPVCRSHYQKRVV</sequence>
<dbReference type="InterPro" id="IPR042862">
    <property type="entry name" value="RNF32"/>
</dbReference>
<dbReference type="Pfam" id="PF13639">
    <property type="entry name" value="zf-RING_2"/>
    <property type="match status" value="1"/>
</dbReference>
<dbReference type="InterPro" id="IPR013083">
    <property type="entry name" value="Znf_RING/FYVE/PHD"/>
</dbReference>
<dbReference type="InterPro" id="IPR001841">
    <property type="entry name" value="Znf_RING"/>
</dbReference>